<feature type="compositionally biased region" description="Pro residues" evidence="1">
    <location>
        <begin position="72"/>
        <end position="85"/>
    </location>
</feature>
<proteinExistence type="predicted"/>
<reference evidence="2" key="1">
    <citation type="journal article" date="2023" name="Mol. Biol. Evol.">
        <title>Third-Generation Sequencing Reveals the Adaptive Role of the Epigenome in Three Deep-Sea Polychaetes.</title>
        <authorList>
            <person name="Perez M."/>
            <person name="Aroh O."/>
            <person name="Sun Y."/>
            <person name="Lan Y."/>
            <person name="Juniper S.K."/>
            <person name="Young C.R."/>
            <person name="Angers B."/>
            <person name="Qian P.Y."/>
        </authorList>
    </citation>
    <scope>NUCLEOTIDE SEQUENCE</scope>
    <source>
        <strain evidence="2">R07B-5</strain>
    </source>
</reference>
<dbReference type="EMBL" id="JAODUO010000236">
    <property type="protein sequence ID" value="KAK2185437.1"/>
    <property type="molecule type" value="Genomic_DNA"/>
</dbReference>
<feature type="compositionally biased region" description="Basic and acidic residues" evidence="1">
    <location>
        <begin position="34"/>
        <end position="53"/>
    </location>
</feature>
<evidence type="ECO:0000313" key="2">
    <source>
        <dbReference type="EMBL" id="KAK2185437.1"/>
    </source>
</evidence>
<accession>A0AAD9NZN2</accession>
<keyword evidence="3" id="KW-1185">Reference proteome</keyword>
<dbReference type="Proteomes" id="UP001209878">
    <property type="component" value="Unassembled WGS sequence"/>
</dbReference>
<protein>
    <submittedName>
        <fullName evidence="2">Uncharacterized protein</fullName>
    </submittedName>
</protein>
<dbReference type="AlphaFoldDB" id="A0AAD9NZN2"/>
<evidence type="ECO:0000256" key="1">
    <source>
        <dbReference type="SAM" id="MobiDB-lite"/>
    </source>
</evidence>
<feature type="compositionally biased region" description="Basic and acidic residues" evidence="1">
    <location>
        <begin position="95"/>
        <end position="116"/>
    </location>
</feature>
<evidence type="ECO:0000313" key="3">
    <source>
        <dbReference type="Proteomes" id="UP001209878"/>
    </source>
</evidence>
<gene>
    <name evidence="2" type="ORF">NP493_236g02001</name>
</gene>
<comment type="caution">
    <text evidence="2">The sequence shown here is derived from an EMBL/GenBank/DDBJ whole genome shotgun (WGS) entry which is preliminary data.</text>
</comment>
<feature type="region of interest" description="Disordered" evidence="1">
    <location>
        <begin position="24"/>
        <end position="125"/>
    </location>
</feature>
<sequence length="125" mass="14748">MDPNERLTCEQLLEHPYFDKRFMEGFDLNQTEQQIRRQRDKRDRDRRERERNASRQTVPTKDYNLPQLTTNPHPPMTQSPIPPNPKQKKQLQPKHASDKHASDKHASDKHASDKYGGDTTHLPNI</sequence>
<name>A0AAD9NZN2_RIDPI</name>
<organism evidence="2 3">
    <name type="scientific">Ridgeia piscesae</name>
    <name type="common">Tubeworm</name>
    <dbReference type="NCBI Taxonomy" id="27915"/>
    <lineage>
        <taxon>Eukaryota</taxon>
        <taxon>Metazoa</taxon>
        <taxon>Spiralia</taxon>
        <taxon>Lophotrochozoa</taxon>
        <taxon>Annelida</taxon>
        <taxon>Polychaeta</taxon>
        <taxon>Sedentaria</taxon>
        <taxon>Canalipalpata</taxon>
        <taxon>Sabellida</taxon>
        <taxon>Siboglinidae</taxon>
        <taxon>Ridgeia</taxon>
    </lineage>
</organism>